<dbReference type="PANTHER" id="PTHR30069:SF29">
    <property type="entry name" value="HEMOGLOBIN AND HEMOGLOBIN-HAPTOGLOBIN-BINDING PROTEIN 1-RELATED"/>
    <property type="match status" value="1"/>
</dbReference>
<keyword evidence="6" id="KW-0798">TonB box</keyword>
<gene>
    <name evidence="11" type="ORF">JCM15548_1724</name>
</gene>
<comment type="caution">
    <text evidence="11">The sequence shown here is derived from an EMBL/GenBank/DDBJ whole genome shotgun (WGS) entry which is preliminary data.</text>
</comment>
<dbReference type="OrthoDB" id="9803050at2"/>
<dbReference type="Pfam" id="PF00593">
    <property type="entry name" value="TonB_dep_Rec_b-barrel"/>
    <property type="match status" value="1"/>
</dbReference>
<keyword evidence="8 11" id="KW-0675">Receptor</keyword>
<keyword evidence="7" id="KW-0472">Membrane</keyword>
<keyword evidence="2" id="KW-0813">Transport</keyword>
<dbReference type="GO" id="GO:0044718">
    <property type="term" value="P:siderophore transmembrane transport"/>
    <property type="evidence" value="ECO:0007669"/>
    <property type="project" value="TreeGrafter"/>
</dbReference>
<reference evidence="11 12" key="1">
    <citation type="journal article" date="2015" name="Microbes Environ.">
        <title>Distribution and evolution of nitrogen fixation genes in the phylum bacteroidetes.</title>
        <authorList>
            <person name="Inoue J."/>
            <person name="Oshima K."/>
            <person name="Suda W."/>
            <person name="Sakamoto M."/>
            <person name="Iino T."/>
            <person name="Noda S."/>
            <person name="Hongoh Y."/>
            <person name="Hattori M."/>
            <person name="Ohkuma M."/>
        </authorList>
    </citation>
    <scope>NUCLEOTIDE SEQUENCE [LARGE SCALE GENOMIC DNA]</scope>
    <source>
        <strain evidence="11">JCM 15548</strain>
    </source>
</reference>
<keyword evidence="12" id="KW-1185">Reference proteome</keyword>
<dbReference type="SUPFAM" id="SSF56935">
    <property type="entry name" value="Porins"/>
    <property type="match status" value="1"/>
</dbReference>
<evidence type="ECO:0000256" key="1">
    <source>
        <dbReference type="ARBA" id="ARBA00004571"/>
    </source>
</evidence>
<dbReference type="AlphaFoldDB" id="A0A0E9LSQ2"/>
<comment type="subcellular location">
    <subcellularLocation>
        <location evidence="1">Cell outer membrane</location>
        <topology evidence="1">Multi-pass membrane protein</topology>
    </subcellularLocation>
</comment>
<evidence type="ECO:0000313" key="11">
    <source>
        <dbReference type="EMBL" id="GAO28607.1"/>
    </source>
</evidence>
<evidence type="ECO:0000256" key="9">
    <source>
        <dbReference type="ARBA" id="ARBA00023237"/>
    </source>
</evidence>
<keyword evidence="3" id="KW-1134">Transmembrane beta strand</keyword>
<protein>
    <submittedName>
        <fullName evidence="11">TonB-dependent receptor</fullName>
    </submittedName>
</protein>
<evidence type="ECO:0000256" key="5">
    <source>
        <dbReference type="ARBA" id="ARBA00022729"/>
    </source>
</evidence>
<dbReference type="InterPro" id="IPR036942">
    <property type="entry name" value="Beta-barrel_TonB_sf"/>
</dbReference>
<dbReference type="GO" id="GO:0009279">
    <property type="term" value="C:cell outer membrane"/>
    <property type="evidence" value="ECO:0007669"/>
    <property type="project" value="UniProtKB-SubCell"/>
</dbReference>
<evidence type="ECO:0000313" key="12">
    <source>
        <dbReference type="Proteomes" id="UP000032900"/>
    </source>
</evidence>
<dbReference type="InterPro" id="IPR039426">
    <property type="entry name" value="TonB-dep_rcpt-like"/>
</dbReference>
<evidence type="ECO:0000256" key="6">
    <source>
        <dbReference type="ARBA" id="ARBA00023077"/>
    </source>
</evidence>
<keyword evidence="5" id="KW-0732">Signal</keyword>
<dbReference type="GO" id="GO:0015344">
    <property type="term" value="F:siderophore uptake transmembrane transporter activity"/>
    <property type="evidence" value="ECO:0007669"/>
    <property type="project" value="TreeGrafter"/>
</dbReference>
<dbReference type="STRING" id="1236989.JCM15548_1724"/>
<dbReference type="InterPro" id="IPR000531">
    <property type="entry name" value="Beta-barrel_TonB"/>
</dbReference>
<dbReference type="RefSeq" id="WP_157482377.1">
    <property type="nucleotide sequence ID" value="NZ_BAZW01000003.1"/>
</dbReference>
<evidence type="ECO:0000256" key="3">
    <source>
        <dbReference type="ARBA" id="ARBA00022452"/>
    </source>
</evidence>
<accession>A0A0E9LSQ2</accession>
<evidence type="ECO:0000259" key="10">
    <source>
        <dbReference type="Pfam" id="PF00593"/>
    </source>
</evidence>
<keyword evidence="4" id="KW-0812">Transmembrane</keyword>
<evidence type="ECO:0000256" key="8">
    <source>
        <dbReference type="ARBA" id="ARBA00023170"/>
    </source>
</evidence>
<keyword evidence="9" id="KW-0998">Cell outer membrane</keyword>
<dbReference type="PANTHER" id="PTHR30069">
    <property type="entry name" value="TONB-DEPENDENT OUTER MEMBRANE RECEPTOR"/>
    <property type="match status" value="1"/>
</dbReference>
<dbReference type="Gene3D" id="2.40.170.20">
    <property type="entry name" value="TonB-dependent receptor, beta-barrel domain"/>
    <property type="match status" value="1"/>
</dbReference>
<feature type="domain" description="TonB-dependent receptor-like beta-barrel" evidence="10">
    <location>
        <begin position="60"/>
        <end position="403"/>
    </location>
</feature>
<name>A0A0E9LSQ2_9BACT</name>
<dbReference type="EMBL" id="BAZW01000003">
    <property type="protein sequence ID" value="GAO28607.1"/>
    <property type="molecule type" value="Genomic_DNA"/>
</dbReference>
<sequence length="485" mass="55469">MKDGNSKKLSATGGIGTISSRLTLEGPLGSEKTTFILAGRRTYADMFLPLSSDEAVKDNKLYFYDFNAKLNHTFSDRDRIFVSGYFGRDVFDNNSSRMDFGNRTLTMRWNHVYSPRLFSNMTFIHSNYNYLLGNESSDVEGFEWKADMQDLSLKADFNYYLNPNNEITFGAQSIYHNIVPGHAKGTGSSSIFNELKMPASHSLEHALYAENKQKISPRLTLRYGLRWSVFQNMGKATSYGFDQDYEVTDTMNYEKGEVYNTYQGLEPRLGITYMLNDQTSLKASYSRTRQYIHLASNSTGTTPLDVWFPSSPNVKPQISDQISAGIFRHFLNDAFDVGVEVFYKEMQNSIDFKDYADLLLNELLEGELRFGKSQAYGVEFLTRFDYGRWNGWVGYTWSKSQRKMSGIIEDDWYFSPYDHPHDCSVVVNHRTSQRVSISANWIYYTGSPVTFGGTIREQGRHSSHLFQTKCRADARLPSPGCIPDT</sequence>
<organism evidence="11 12">
    <name type="scientific">Geofilum rubicundum JCM 15548</name>
    <dbReference type="NCBI Taxonomy" id="1236989"/>
    <lineage>
        <taxon>Bacteria</taxon>
        <taxon>Pseudomonadati</taxon>
        <taxon>Bacteroidota</taxon>
        <taxon>Bacteroidia</taxon>
        <taxon>Marinilabiliales</taxon>
        <taxon>Marinilabiliaceae</taxon>
        <taxon>Geofilum</taxon>
    </lineage>
</organism>
<evidence type="ECO:0000256" key="7">
    <source>
        <dbReference type="ARBA" id="ARBA00023136"/>
    </source>
</evidence>
<proteinExistence type="predicted"/>
<dbReference type="Proteomes" id="UP000032900">
    <property type="component" value="Unassembled WGS sequence"/>
</dbReference>
<evidence type="ECO:0000256" key="2">
    <source>
        <dbReference type="ARBA" id="ARBA00022448"/>
    </source>
</evidence>
<evidence type="ECO:0000256" key="4">
    <source>
        <dbReference type="ARBA" id="ARBA00022692"/>
    </source>
</evidence>